<gene>
    <name evidence="1" type="ORF">NBRC116585_23410</name>
</gene>
<sequence length="177" mass="19563">MADSQSDLSPIARSTWCLAVVDACLPHLDLEETESGGDFKHWRKALSKLRAFLIGDLKSESNLERFYNAFSDWEANYETSDSLNGRITALVFSSTHTAFAALFDEDSDDSALIRGNINDLYAELDTLGGDAEGLQAYWQALDAEWCEALKTVRQRPISSATMKLLQDTDISPFGLAA</sequence>
<dbReference type="EMBL" id="BAABWH010000006">
    <property type="protein sequence ID" value="GAA6146223.1"/>
    <property type="molecule type" value="Genomic_DNA"/>
</dbReference>
<organism evidence="1 2">
    <name type="scientific">Thalassolituus maritimus</name>
    <dbReference type="NCBI Taxonomy" id="484498"/>
    <lineage>
        <taxon>Bacteria</taxon>
        <taxon>Pseudomonadati</taxon>
        <taxon>Pseudomonadota</taxon>
        <taxon>Gammaproteobacteria</taxon>
        <taxon>Oceanospirillales</taxon>
        <taxon>Oceanospirillaceae</taxon>
        <taxon>Thalassolituus</taxon>
    </lineage>
</organism>
<evidence type="ECO:0000313" key="2">
    <source>
        <dbReference type="Proteomes" id="UP001481413"/>
    </source>
</evidence>
<name>A0ABQ0A1F6_9GAMM</name>
<accession>A0ABQ0A1F6</accession>
<proteinExistence type="predicted"/>
<keyword evidence="2" id="KW-1185">Reference proteome</keyword>
<comment type="caution">
    <text evidence="1">The sequence shown here is derived from an EMBL/GenBank/DDBJ whole genome shotgun (WGS) entry which is preliminary data.</text>
</comment>
<reference evidence="1 2" key="1">
    <citation type="submission" date="2024-04" db="EMBL/GenBank/DDBJ databases">
        <title>Draft genome sequence of Thalassolituus maritimus NBRC 116585.</title>
        <authorList>
            <person name="Miyakawa T."/>
            <person name="Kusuya Y."/>
            <person name="Miura T."/>
        </authorList>
    </citation>
    <scope>NUCLEOTIDE SEQUENCE [LARGE SCALE GENOMIC DNA]</scope>
    <source>
        <strain evidence="1 2">5NW40-0001</strain>
    </source>
</reference>
<protein>
    <submittedName>
        <fullName evidence="1">Uncharacterized protein</fullName>
    </submittedName>
</protein>
<dbReference type="RefSeq" id="WP_353295427.1">
    <property type="nucleotide sequence ID" value="NZ_BAABWH010000006.1"/>
</dbReference>
<dbReference type="Proteomes" id="UP001481413">
    <property type="component" value="Unassembled WGS sequence"/>
</dbReference>
<evidence type="ECO:0000313" key="1">
    <source>
        <dbReference type="EMBL" id="GAA6146223.1"/>
    </source>
</evidence>